<comment type="caution">
    <text evidence="2">The sequence shown here is derived from an EMBL/GenBank/DDBJ whole genome shotgun (WGS) entry which is preliminary data.</text>
</comment>
<gene>
    <name evidence="2" type="primary">rost_2</name>
    <name evidence="2" type="ORF">FJT64_019103</name>
</gene>
<dbReference type="GO" id="GO:0016020">
    <property type="term" value="C:membrane"/>
    <property type="evidence" value="ECO:0007669"/>
    <property type="project" value="TreeGrafter"/>
</dbReference>
<accession>A0A6A4X4I8</accession>
<evidence type="ECO:0000256" key="1">
    <source>
        <dbReference type="SAM" id="Phobius"/>
    </source>
</evidence>
<dbReference type="InterPro" id="IPR049352">
    <property type="entry name" value="Rost"/>
</dbReference>
<dbReference type="AlphaFoldDB" id="A0A6A4X4I8"/>
<keyword evidence="1" id="KW-1133">Transmembrane helix</keyword>
<dbReference type="OrthoDB" id="419711at2759"/>
<dbReference type="Proteomes" id="UP000440578">
    <property type="component" value="Unassembled WGS sequence"/>
</dbReference>
<evidence type="ECO:0000313" key="2">
    <source>
        <dbReference type="EMBL" id="KAF0309788.1"/>
    </source>
</evidence>
<proteinExistence type="predicted"/>
<keyword evidence="1" id="KW-0812">Transmembrane</keyword>
<dbReference type="EMBL" id="VIIS01000374">
    <property type="protein sequence ID" value="KAF0309788.1"/>
    <property type="molecule type" value="Genomic_DNA"/>
</dbReference>
<keyword evidence="3" id="KW-1185">Reference proteome</keyword>
<feature type="transmembrane region" description="Helical" evidence="1">
    <location>
        <begin position="122"/>
        <end position="142"/>
    </location>
</feature>
<dbReference type="Pfam" id="PF21534">
    <property type="entry name" value="Rost"/>
    <property type="match status" value="1"/>
</dbReference>
<feature type="transmembrane region" description="Helical" evidence="1">
    <location>
        <begin position="185"/>
        <end position="203"/>
    </location>
</feature>
<sequence length="279" mass="31087">MSLATFYGQYGLSVGTPADFGISQWQDPAAVSWWYVAFSCVSALYLNVEIGVKLLTPVESGGWWDGAHHASHFFIYLTNWTQLLVAANSTAAAALALEHALRIGRGRPLDGTVLPLRYRLSWLLHNISAALILTVSIAFWPSVFFAEESGPNSINYFTVSSHGGNGLYLLLLLAVHRVPRRPLHVWQPALVAAVYLIFSITYTELGGLTERDNTAFYPVLDWRRQPVATGLFAFDLVIAVPVSFFMVVGLAVVREEIWERVGRRRKEEEGEVVRYEACP</sequence>
<dbReference type="PANTHER" id="PTHR12242">
    <property type="entry name" value="OS02G0130600 PROTEIN-RELATED"/>
    <property type="match status" value="1"/>
</dbReference>
<feature type="transmembrane region" description="Helical" evidence="1">
    <location>
        <begin position="231"/>
        <end position="253"/>
    </location>
</feature>
<evidence type="ECO:0000313" key="3">
    <source>
        <dbReference type="Proteomes" id="UP000440578"/>
    </source>
</evidence>
<organism evidence="2 3">
    <name type="scientific">Amphibalanus amphitrite</name>
    <name type="common">Striped barnacle</name>
    <name type="synonym">Balanus amphitrite</name>
    <dbReference type="NCBI Taxonomy" id="1232801"/>
    <lineage>
        <taxon>Eukaryota</taxon>
        <taxon>Metazoa</taxon>
        <taxon>Ecdysozoa</taxon>
        <taxon>Arthropoda</taxon>
        <taxon>Crustacea</taxon>
        <taxon>Multicrustacea</taxon>
        <taxon>Cirripedia</taxon>
        <taxon>Thoracica</taxon>
        <taxon>Thoracicalcarea</taxon>
        <taxon>Balanomorpha</taxon>
        <taxon>Balanoidea</taxon>
        <taxon>Balanidae</taxon>
        <taxon>Amphibalaninae</taxon>
        <taxon>Amphibalanus</taxon>
    </lineage>
</organism>
<feature type="transmembrane region" description="Helical" evidence="1">
    <location>
        <begin position="154"/>
        <end position="173"/>
    </location>
</feature>
<keyword evidence="1" id="KW-0472">Membrane</keyword>
<protein>
    <submittedName>
        <fullName evidence="2">Protein rolling stone</fullName>
    </submittedName>
</protein>
<reference evidence="2 3" key="1">
    <citation type="submission" date="2019-07" db="EMBL/GenBank/DDBJ databases">
        <title>Draft genome assembly of a fouling barnacle, Amphibalanus amphitrite (Darwin, 1854): The first reference genome for Thecostraca.</title>
        <authorList>
            <person name="Kim W."/>
        </authorList>
    </citation>
    <scope>NUCLEOTIDE SEQUENCE [LARGE SCALE GENOMIC DNA]</scope>
    <source>
        <strain evidence="2">SNU_AA5</strain>
        <tissue evidence="2">Soma without cirri and trophi</tissue>
    </source>
</reference>
<dbReference type="EMBL" id="VIIS01000374">
    <property type="protein sequence ID" value="KAF0309789.1"/>
    <property type="molecule type" value="Genomic_DNA"/>
</dbReference>
<name>A0A6A4X4I8_AMPAM</name>
<dbReference type="PANTHER" id="PTHR12242:SF1">
    <property type="entry name" value="MYND-TYPE DOMAIN-CONTAINING PROTEIN"/>
    <property type="match status" value="1"/>
</dbReference>